<dbReference type="PANTHER" id="PTHR13923:SF11">
    <property type="entry name" value="SECRETORY 31, ISOFORM D"/>
    <property type="match status" value="1"/>
</dbReference>
<evidence type="ECO:0000256" key="3">
    <source>
        <dbReference type="ARBA" id="ARBA00022737"/>
    </source>
</evidence>
<dbReference type="GO" id="GO:0070971">
    <property type="term" value="C:endoplasmic reticulum exit site"/>
    <property type="evidence" value="ECO:0007669"/>
    <property type="project" value="TreeGrafter"/>
</dbReference>
<reference evidence="5 6" key="1">
    <citation type="submission" date="2016-08" db="EMBL/GenBank/DDBJ databases">
        <title>Genomes of anaerobic fungi encode conserved fungal cellulosomes for biomass hydrolysis.</title>
        <authorList>
            <consortium name="DOE Joint Genome Institute"/>
            <person name="Haitjema C.H."/>
            <person name="Gilmore S.P."/>
            <person name="Henske J.K."/>
            <person name="Solomon K.V."/>
            <person name="De Groot R."/>
            <person name="Kuo A."/>
            <person name="Mondo S.J."/>
            <person name="Salamov A.A."/>
            <person name="Labutti K."/>
            <person name="Zhao Z."/>
            <person name="Chiniquy J."/>
            <person name="Barry K."/>
            <person name="Brewer H.M."/>
            <person name="Purvine S.O."/>
            <person name="Wright A.T."/>
            <person name="Boxma B."/>
            <person name="Van Alen T."/>
            <person name="Hackstein J.H."/>
            <person name="Baker S.E."/>
            <person name="Grigoriev I.V."/>
            <person name="O'Malley M.A."/>
        </authorList>
    </citation>
    <scope>NUCLEOTIDE SEQUENCE [LARGE SCALE GENOMIC DNA]</scope>
    <source>
        <strain evidence="6">finn</strain>
    </source>
</reference>
<comment type="caution">
    <text evidence="5">The sequence shown here is derived from an EMBL/GenBank/DDBJ whole genome shotgun (WGS) entry which is preliminary data.</text>
</comment>
<dbReference type="PANTHER" id="PTHR13923">
    <property type="entry name" value="SEC31-RELATED PROTEIN"/>
    <property type="match status" value="1"/>
</dbReference>
<dbReference type="EMBL" id="MCFH01000070">
    <property type="protein sequence ID" value="ORX42120.1"/>
    <property type="molecule type" value="Genomic_DNA"/>
</dbReference>
<proteinExistence type="predicted"/>
<evidence type="ECO:0000313" key="5">
    <source>
        <dbReference type="EMBL" id="ORX42120.1"/>
    </source>
</evidence>
<dbReference type="Gene3D" id="1.20.940.10">
    <property type="entry name" value="Functional domain of the splicing factor Prp18"/>
    <property type="match status" value="1"/>
</dbReference>
<dbReference type="Proteomes" id="UP000193719">
    <property type="component" value="Unassembled WGS sequence"/>
</dbReference>
<evidence type="ECO:0000256" key="1">
    <source>
        <dbReference type="ARBA" id="ARBA00022448"/>
    </source>
</evidence>
<dbReference type="GO" id="GO:0005198">
    <property type="term" value="F:structural molecule activity"/>
    <property type="evidence" value="ECO:0007669"/>
    <property type="project" value="TreeGrafter"/>
</dbReference>
<evidence type="ECO:0008006" key="7">
    <source>
        <dbReference type="Google" id="ProtNLM"/>
    </source>
</evidence>
<evidence type="ECO:0000256" key="4">
    <source>
        <dbReference type="SAM" id="MobiDB-lite"/>
    </source>
</evidence>
<organism evidence="5 6">
    <name type="scientific">Piromyces finnis</name>
    <dbReference type="NCBI Taxonomy" id="1754191"/>
    <lineage>
        <taxon>Eukaryota</taxon>
        <taxon>Fungi</taxon>
        <taxon>Fungi incertae sedis</taxon>
        <taxon>Chytridiomycota</taxon>
        <taxon>Chytridiomycota incertae sedis</taxon>
        <taxon>Neocallimastigomycetes</taxon>
        <taxon>Neocallimastigales</taxon>
        <taxon>Neocallimastigaceae</taxon>
        <taxon>Piromyces</taxon>
    </lineage>
</organism>
<dbReference type="STRING" id="1754191.A0A1Y1UWV8"/>
<feature type="compositionally biased region" description="Polar residues" evidence="4">
    <location>
        <begin position="61"/>
        <end position="78"/>
    </location>
</feature>
<sequence>MESFQGRAPPTGWNDLPANISPNLKFGGGSSRTKRFNRNNLYQQYYSNNSLYSNASSASSQEYGLNQNQMSSQGSFVNPNGPPPMMGQVNTPPMMGSQNNLNQQPPVQQPPMMGMQQNNSQIPSVNYFNPASSIPTPTFNNQNDYNNNINTYQPNNYNNQTVTPNYNSNTSLNAAAPAPAPVSNISGDKKNYIMSVYNKHLDTYNNSCSLFQRRIYEDARQRINTMYEQLNGNMIDEQTVAMLEAIANALETKDSNTANTNASYLMRMSNEMKWVLGVKELVDFIFGN</sequence>
<dbReference type="GO" id="GO:0007029">
    <property type="term" value="P:endoplasmic reticulum organization"/>
    <property type="evidence" value="ECO:0007669"/>
    <property type="project" value="TreeGrafter"/>
</dbReference>
<evidence type="ECO:0000256" key="2">
    <source>
        <dbReference type="ARBA" id="ARBA00022574"/>
    </source>
</evidence>
<dbReference type="OrthoDB" id="542917at2759"/>
<reference evidence="5 6" key="2">
    <citation type="submission" date="2016-08" db="EMBL/GenBank/DDBJ databases">
        <title>Pervasive Adenine N6-methylation of Active Genes in Fungi.</title>
        <authorList>
            <consortium name="DOE Joint Genome Institute"/>
            <person name="Mondo S.J."/>
            <person name="Dannebaum R.O."/>
            <person name="Kuo R.C."/>
            <person name="Labutti K."/>
            <person name="Haridas S."/>
            <person name="Kuo A."/>
            <person name="Salamov A."/>
            <person name="Ahrendt S.R."/>
            <person name="Lipzen A."/>
            <person name="Sullivan W."/>
            <person name="Andreopoulos W.B."/>
            <person name="Clum A."/>
            <person name="Lindquist E."/>
            <person name="Daum C."/>
            <person name="Ramamoorthy G.K."/>
            <person name="Gryganskyi A."/>
            <person name="Culley D."/>
            <person name="Magnuson J.K."/>
            <person name="James T.Y."/>
            <person name="O'Malley M.A."/>
            <person name="Stajich J.E."/>
            <person name="Spatafora J.W."/>
            <person name="Visel A."/>
            <person name="Grigoriev I.V."/>
        </authorList>
    </citation>
    <scope>NUCLEOTIDE SEQUENCE [LARGE SCALE GENOMIC DNA]</scope>
    <source>
        <strain evidence="6">finn</strain>
    </source>
</reference>
<gene>
    <name evidence="5" type="ORF">BCR36DRAFT_337934</name>
</gene>
<name>A0A1Y1UWV8_9FUNG</name>
<dbReference type="GO" id="GO:0090110">
    <property type="term" value="P:COPII-coated vesicle cargo loading"/>
    <property type="evidence" value="ECO:0007669"/>
    <property type="project" value="TreeGrafter"/>
</dbReference>
<feature type="region of interest" description="Disordered" evidence="4">
    <location>
        <begin position="58"/>
        <end position="82"/>
    </location>
</feature>
<keyword evidence="3" id="KW-0677">Repeat</keyword>
<keyword evidence="6" id="KW-1185">Reference proteome</keyword>
<accession>A0A1Y1UWV8</accession>
<keyword evidence="2" id="KW-0853">WD repeat</keyword>
<evidence type="ECO:0000313" key="6">
    <source>
        <dbReference type="Proteomes" id="UP000193719"/>
    </source>
</evidence>
<dbReference type="InterPro" id="IPR040251">
    <property type="entry name" value="SEC31-like"/>
</dbReference>
<feature type="region of interest" description="Disordered" evidence="4">
    <location>
        <begin position="1"/>
        <end position="35"/>
    </location>
</feature>
<dbReference type="AlphaFoldDB" id="A0A1Y1UWV8"/>
<protein>
    <recommendedName>
        <fullName evidence="7">SRA1/Sec31 domain-containing protein</fullName>
    </recommendedName>
</protein>
<keyword evidence="1" id="KW-0813">Transport</keyword>
<dbReference type="GO" id="GO:0030127">
    <property type="term" value="C:COPII vesicle coat"/>
    <property type="evidence" value="ECO:0007669"/>
    <property type="project" value="TreeGrafter"/>
</dbReference>